<comment type="caution">
    <text evidence="6">The sequence shown here is derived from an EMBL/GenBank/DDBJ whole genome shotgun (WGS) entry which is preliminary data.</text>
</comment>
<dbReference type="GO" id="GO:0030246">
    <property type="term" value="F:carbohydrate binding"/>
    <property type="evidence" value="ECO:0007669"/>
    <property type="project" value="InterPro"/>
</dbReference>
<evidence type="ECO:0000259" key="5">
    <source>
        <dbReference type="Pfam" id="PF00963"/>
    </source>
</evidence>
<keyword evidence="3" id="KW-0677">Repeat</keyword>
<feature type="domain" description="Cohesin" evidence="5">
    <location>
        <begin position="121"/>
        <end position="253"/>
    </location>
</feature>
<evidence type="ECO:0000313" key="7">
    <source>
        <dbReference type="Proteomes" id="UP000239720"/>
    </source>
</evidence>
<dbReference type="Gene3D" id="2.60.40.680">
    <property type="match status" value="1"/>
</dbReference>
<evidence type="ECO:0000256" key="2">
    <source>
        <dbReference type="ARBA" id="ARBA00022525"/>
    </source>
</evidence>
<gene>
    <name evidence="6" type="ORF">B9R14_12130</name>
</gene>
<dbReference type="GO" id="GO:0000272">
    <property type="term" value="P:polysaccharide catabolic process"/>
    <property type="evidence" value="ECO:0007669"/>
    <property type="project" value="InterPro"/>
</dbReference>
<dbReference type="InterPro" id="IPR002102">
    <property type="entry name" value="Cohesin_dom"/>
</dbReference>
<feature type="compositionally biased region" description="Polar residues" evidence="4">
    <location>
        <begin position="67"/>
        <end position="76"/>
    </location>
</feature>
<evidence type="ECO:0000256" key="1">
    <source>
        <dbReference type="ARBA" id="ARBA00004613"/>
    </source>
</evidence>
<dbReference type="Proteomes" id="UP000239720">
    <property type="component" value="Unassembled WGS sequence"/>
</dbReference>
<evidence type="ECO:0000313" key="6">
    <source>
        <dbReference type="EMBL" id="PQQ67420.1"/>
    </source>
</evidence>
<name>A0A2S8RC93_9FIRM</name>
<sequence length="279" mass="30313">MILLYNNKKIILLLASIFMIFSVLTGCSSNKDKDKQGDDPVVTDSDISRKDQSAEQGGNEGGKDNITGDNGETNGKSPGGEEDSIGVAPKTTEEDKRLVKDVNIESIPVPNEPSTSNYIYLKVDKNQGEVGDVIKAEISINLAANFAGYQLNLKYDPEVLQAVNYETHEPFDKGTRPPGATILTNQEYLPMNLVDNDIANGILNFGTTYTNYPDYKASGVAEKSGVLAVIGFKILKKETTVIGFENGEAMPTGKQGTMLFNWDGNRLSSYEVVGVQKIN</sequence>
<dbReference type="InterPro" id="IPR008965">
    <property type="entry name" value="CBM2/CBM3_carb-bd_dom_sf"/>
</dbReference>
<dbReference type="EMBL" id="NEMB01000003">
    <property type="protein sequence ID" value="PQQ67420.1"/>
    <property type="molecule type" value="Genomic_DNA"/>
</dbReference>
<dbReference type="Pfam" id="PF00963">
    <property type="entry name" value="Cohesin"/>
    <property type="match status" value="1"/>
</dbReference>
<dbReference type="CDD" id="cd08547">
    <property type="entry name" value="Type_II_cohesin"/>
    <property type="match status" value="1"/>
</dbReference>
<feature type="region of interest" description="Disordered" evidence="4">
    <location>
        <begin position="29"/>
        <end position="99"/>
    </location>
</feature>
<organism evidence="6 7">
    <name type="scientific">Acetivibrio saccincola</name>
    <dbReference type="NCBI Taxonomy" id="1677857"/>
    <lineage>
        <taxon>Bacteria</taxon>
        <taxon>Bacillati</taxon>
        <taxon>Bacillota</taxon>
        <taxon>Clostridia</taxon>
        <taxon>Eubacteriales</taxon>
        <taxon>Oscillospiraceae</taxon>
        <taxon>Acetivibrio</taxon>
    </lineage>
</organism>
<proteinExistence type="predicted"/>
<dbReference type="SUPFAM" id="SSF49384">
    <property type="entry name" value="Carbohydrate-binding domain"/>
    <property type="match status" value="1"/>
</dbReference>
<comment type="subcellular location">
    <subcellularLocation>
        <location evidence="1">Secreted</location>
    </subcellularLocation>
</comment>
<reference evidence="6 7" key="1">
    <citation type="journal article" date="2018" name="Syst. Appl. Microbiol.">
        <title>Characterization and high-quality draft genome sequence of Herbivorax saccincola A7, an anaerobic, alkaliphilic, thermophilic, cellulolytic, and xylanolytic bacterium.</title>
        <authorList>
            <person name="Aikawa S."/>
            <person name="Baramee S."/>
            <person name="Sermsathanaswadi J."/>
            <person name="Thianheng P."/>
            <person name="Tachaapaikoon C."/>
            <person name="Shikata A."/>
            <person name="Waeonukul R."/>
            <person name="Pason P."/>
            <person name="Ratanakhanokchai K."/>
            <person name="Kosugi A."/>
        </authorList>
    </citation>
    <scope>NUCLEOTIDE SEQUENCE [LARGE SCALE GENOMIC DNA]</scope>
    <source>
        <strain evidence="6 7">A7</strain>
    </source>
</reference>
<evidence type="ECO:0000256" key="3">
    <source>
        <dbReference type="ARBA" id="ARBA00022737"/>
    </source>
</evidence>
<keyword evidence="2" id="KW-0964">Secreted</keyword>
<accession>A0A2S8RC93</accession>
<dbReference type="AlphaFoldDB" id="A0A2S8RC93"/>
<evidence type="ECO:0000256" key="4">
    <source>
        <dbReference type="SAM" id="MobiDB-lite"/>
    </source>
</evidence>
<dbReference type="GO" id="GO:0005576">
    <property type="term" value="C:extracellular region"/>
    <property type="evidence" value="ECO:0007669"/>
    <property type="project" value="UniProtKB-SubCell"/>
</dbReference>
<protein>
    <recommendedName>
        <fullName evidence="5">Cohesin domain-containing protein</fullName>
    </recommendedName>
</protein>